<name>A0A7T3FV90_9EURY</name>
<keyword evidence="1" id="KW-1133">Transmembrane helix</keyword>
<reference evidence="2 3" key="1">
    <citation type="submission" date="2020-12" db="EMBL/GenBank/DDBJ databases">
        <title>Halosimplex halophilum sp. nov. and Halosimplex salinum sp. nov., two new members of the genus Halosimplex.</title>
        <authorList>
            <person name="Cui H.L."/>
        </authorList>
    </citation>
    <scope>NUCLEOTIDE SEQUENCE [LARGE SCALE GENOMIC DNA]</scope>
    <source>
        <strain evidence="2 3">YGH94</strain>
    </source>
</reference>
<dbReference type="KEGG" id="hlt:I7X12_10985"/>
<gene>
    <name evidence="2" type="ORF">I7X12_10985</name>
</gene>
<evidence type="ECO:0000313" key="2">
    <source>
        <dbReference type="EMBL" id="QPV61295.1"/>
    </source>
</evidence>
<dbReference type="AlphaFoldDB" id="A0A7T3FV90"/>
<feature type="transmembrane region" description="Helical" evidence="1">
    <location>
        <begin position="28"/>
        <end position="44"/>
    </location>
</feature>
<keyword evidence="1" id="KW-0812">Transmembrane</keyword>
<keyword evidence="1" id="KW-0472">Membrane</keyword>
<accession>A0A7T3FV90</accession>
<evidence type="ECO:0000256" key="1">
    <source>
        <dbReference type="SAM" id="Phobius"/>
    </source>
</evidence>
<organism evidence="2 3">
    <name type="scientific">Halosimplex litoreum</name>
    <dbReference type="NCBI Taxonomy" id="1198301"/>
    <lineage>
        <taxon>Archaea</taxon>
        <taxon>Methanobacteriati</taxon>
        <taxon>Methanobacteriota</taxon>
        <taxon>Stenosarchaea group</taxon>
        <taxon>Halobacteria</taxon>
        <taxon>Halobacteriales</taxon>
        <taxon>Haloarculaceae</taxon>
        <taxon>Halosimplex</taxon>
    </lineage>
</organism>
<keyword evidence="3" id="KW-1185">Reference proteome</keyword>
<sequence>MNRLYYGPLALVVGGAFGIAVGYRVDDGTILVAGGLVGLALAYLKTNVAEKTD</sequence>
<proteinExistence type="predicted"/>
<dbReference type="EMBL" id="CP065856">
    <property type="protein sequence ID" value="QPV61295.1"/>
    <property type="molecule type" value="Genomic_DNA"/>
</dbReference>
<dbReference type="Proteomes" id="UP000595001">
    <property type="component" value="Chromosome"/>
</dbReference>
<evidence type="ECO:0000313" key="3">
    <source>
        <dbReference type="Proteomes" id="UP000595001"/>
    </source>
</evidence>
<dbReference type="RefSeq" id="WP_198060128.1">
    <property type="nucleotide sequence ID" value="NZ_CP065856.1"/>
</dbReference>
<protein>
    <submittedName>
        <fullName evidence="2">Uncharacterized protein</fullName>
    </submittedName>
</protein>
<dbReference type="GeneID" id="60589024"/>